<organism evidence="2 3">
    <name type="scientific">Kribbella karoonensis</name>
    <dbReference type="NCBI Taxonomy" id="324851"/>
    <lineage>
        <taxon>Bacteria</taxon>
        <taxon>Bacillati</taxon>
        <taxon>Actinomycetota</taxon>
        <taxon>Actinomycetes</taxon>
        <taxon>Propionibacteriales</taxon>
        <taxon>Kribbellaceae</taxon>
        <taxon>Kribbella</taxon>
    </lineage>
</organism>
<name>A0ABN2DWF3_9ACTN</name>
<sequence length="338" mass="35443">MNPVDEMDDLLKRAGARWRADQVQPPEPDLERIVDGRRKSWIPAVVAASVALVVAGALAVLPNNTAGGVAAMNSEPSTAPSLLVKPGDRVQVSGLVIAAPGTTPVFCALEDGFGVGYAPGDEPAPTCPPEFSIALTGVDLDRLSDAKTTKGVRSGRAKLVGIWGDRTIDVQEQSAPEALTPWTFPKLPCPAPDGGWVSKPSNIYSPAVTAFLDAHADQIYGPVIHYPNGHSRNAPVVIMVGVAHGDLDAFRTAFEKVYRGNLCVAPVLLSRTDNERIQSALVELTSDKSLGILAVAGSGPTGGRIGVPLIAYTEQVRSAFAPIGLDDIEVEPIVKPVA</sequence>
<dbReference type="RefSeq" id="WP_344193222.1">
    <property type="nucleotide sequence ID" value="NZ_BAAAND010000006.1"/>
</dbReference>
<keyword evidence="1" id="KW-0812">Transmembrane</keyword>
<proteinExistence type="predicted"/>
<protein>
    <submittedName>
        <fullName evidence="2">Uncharacterized protein</fullName>
    </submittedName>
</protein>
<feature type="transmembrane region" description="Helical" evidence="1">
    <location>
        <begin position="41"/>
        <end position="61"/>
    </location>
</feature>
<keyword evidence="1" id="KW-0472">Membrane</keyword>
<dbReference type="Proteomes" id="UP001500190">
    <property type="component" value="Unassembled WGS sequence"/>
</dbReference>
<evidence type="ECO:0000256" key="1">
    <source>
        <dbReference type="SAM" id="Phobius"/>
    </source>
</evidence>
<dbReference type="EMBL" id="BAAAND010000006">
    <property type="protein sequence ID" value="GAA1588842.1"/>
    <property type="molecule type" value="Genomic_DNA"/>
</dbReference>
<keyword evidence="1" id="KW-1133">Transmembrane helix</keyword>
<accession>A0ABN2DWF3</accession>
<gene>
    <name evidence="2" type="ORF">GCM10009742_39180</name>
</gene>
<reference evidence="2 3" key="1">
    <citation type="journal article" date="2019" name="Int. J. Syst. Evol. Microbiol.">
        <title>The Global Catalogue of Microorganisms (GCM) 10K type strain sequencing project: providing services to taxonomists for standard genome sequencing and annotation.</title>
        <authorList>
            <consortium name="The Broad Institute Genomics Platform"/>
            <consortium name="The Broad Institute Genome Sequencing Center for Infectious Disease"/>
            <person name="Wu L."/>
            <person name="Ma J."/>
        </authorList>
    </citation>
    <scope>NUCLEOTIDE SEQUENCE [LARGE SCALE GENOMIC DNA]</scope>
    <source>
        <strain evidence="2 3">JCM 14304</strain>
    </source>
</reference>
<evidence type="ECO:0000313" key="2">
    <source>
        <dbReference type="EMBL" id="GAA1588842.1"/>
    </source>
</evidence>
<keyword evidence="3" id="KW-1185">Reference proteome</keyword>
<comment type="caution">
    <text evidence="2">The sequence shown here is derived from an EMBL/GenBank/DDBJ whole genome shotgun (WGS) entry which is preliminary data.</text>
</comment>
<evidence type="ECO:0000313" key="3">
    <source>
        <dbReference type="Proteomes" id="UP001500190"/>
    </source>
</evidence>